<proteinExistence type="predicted"/>
<dbReference type="VEuPathDB" id="VectorBase:AMAM002342"/>
<feature type="compositionally biased region" description="Low complexity" evidence="1">
    <location>
        <begin position="164"/>
        <end position="178"/>
    </location>
</feature>
<name>A0A182S9G9_9DIPT</name>
<sequence length="380" mass="41378">MGRINKLETDVELDVVPGSQHHPSSSSPLSSSGLSSYTGQNYDHYGKEFFFGNKHRDMLCAEAEDSFLRPPLWEDITSSIQNIDPENAIMLGTMNGAPQVKMEAVDDPFLEPFKYATSQGSNACAAPITRLMYVPPLTPPNSDPGSPGNNLQNPPRRTPPPPYHQQQQQQHQQQQQQQIALQGTHIHHHNSHGGMVGPQSGPASAQLLQQQQQQQQLPQTPASMSAPTQPNPITANGTLHPLTAIPNPIGSLAAPPSTNSTGGPPPPVTSGRNGASSRGSSSKRQGSAHSINSVLSSAGVVKHIVGRYNRRNNPELEKRRIHHCDFIGKYERFLCIRFSSEKPYLIPMKSVPSGGSFPHRRPPIRLQGRSVATDNTRLSK</sequence>
<feature type="compositionally biased region" description="Low complexity" evidence="1">
    <location>
        <begin position="199"/>
        <end position="223"/>
    </location>
</feature>
<feature type="region of interest" description="Disordered" evidence="1">
    <location>
        <begin position="354"/>
        <end position="380"/>
    </location>
</feature>
<feature type="region of interest" description="Disordered" evidence="1">
    <location>
        <begin position="1"/>
        <end position="34"/>
    </location>
</feature>
<protein>
    <submittedName>
        <fullName evidence="2">Uncharacterized protein</fullName>
    </submittedName>
</protein>
<feature type="region of interest" description="Disordered" evidence="1">
    <location>
        <begin position="135"/>
        <end position="294"/>
    </location>
</feature>
<dbReference type="EnsemblMetazoa" id="AMAM002342-RA">
    <property type="protein sequence ID" value="AMAM002342-PA"/>
    <property type="gene ID" value="AMAM002342"/>
</dbReference>
<organism evidence="2 3">
    <name type="scientific">Anopheles maculatus</name>
    <dbReference type="NCBI Taxonomy" id="74869"/>
    <lineage>
        <taxon>Eukaryota</taxon>
        <taxon>Metazoa</taxon>
        <taxon>Ecdysozoa</taxon>
        <taxon>Arthropoda</taxon>
        <taxon>Hexapoda</taxon>
        <taxon>Insecta</taxon>
        <taxon>Pterygota</taxon>
        <taxon>Neoptera</taxon>
        <taxon>Endopterygota</taxon>
        <taxon>Diptera</taxon>
        <taxon>Nematocera</taxon>
        <taxon>Culicoidea</taxon>
        <taxon>Culicidae</taxon>
        <taxon>Anophelinae</taxon>
        <taxon>Anopheles</taxon>
        <taxon>Anopheles maculatus group</taxon>
    </lineage>
</organism>
<feature type="compositionally biased region" description="Polar residues" evidence="1">
    <location>
        <begin position="225"/>
        <end position="237"/>
    </location>
</feature>
<dbReference type="Proteomes" id="UP000075901">
    <property type="component" value="Unassembled WGS sequence"/>
</dbReference>
<keyword evidence="3" id="KW-1185">Reference proteome</keyword>
<feature type="compositionally biased region" description="Low complexity" evidence="1">
    <location>
        <begin position="18"/>
        <end position="34"/>
    </location>
</feature>
<accession>A0A182S9G9</accession>
<evidence type="ECO:0000313" key="2">
    <source>
        <dbReference type="EnsemblMetazoa" id="AMAM002342-PA"/>
    </source>
</evidence>
<dbReference type="AlphaFoldDB" id="A0A182S9G9"/>
<reference evidence="3" key="1">
    <citation type="submission" date="2013-09" db="EMBL/GenBank/DDBJ databases">
        <title>The Genome Sequence of Anopheles maculatus species B.</title>
        <authorList>
            <consortium name="The Broad Institute Genomics Platform"/>
            <person name="Neafsey D.E."/>
            <person name="Besansky N."/>
            <person name="Howell P."/>
            <person name="Walton C."/>
            <person name="Young S.K."/>
            <person name="Zeng Q."/>
            <person name="Gargeya S."/>
            <person name="Fitzgerald M."/>
            <person name="Haas B."/>
            <person name="Abouelleil A."/>
            <person name="Allen A.W."/>
            <person name="Alvarado L."/>
            <person name="Arachchi H.M."/>
            <person name="Berlin A.M."/>
            <person name="Chapman S.B."/>
            <person name="Gainer-Dewar J."/>
            <person name="Goldberg J."/>
            <person name="Griggs A."/>
            <person name="Gujja S."/>
            <person name="Hansen M."/>
            <person name="Howarth C."/>
            <person name="Imamovic A."/>
            <person name="Ireland A."/>
            <person name="Larimer J."/>
            <person name="McCowan C."/>
            <person name="Murphy C."/>
            <person name="Pearson M."/>
            <person name="Poon T.W."/>
            <person name="Priest M."/>
            <person name="Roberts A."/>
            <person name="Saif S."/>
            <person name="Shea T."/>
            <person name="Sisk P."/>
            <person name="Sykes S."/>
            <person name="Wortman J."/>
            <person name="Nusbaum C."/>
            <person name="Birren B."/>
        </authorList>
    </citation>
    <scope>NUCLEOTIDE SEQUENCE [LARGE SCALE GENOMIC DNA]</scope>
    <source>
        <strain evidence="3">maculatus3</strain>
    </source>
</reference>
<feature type="compositionally biased region" description="Polar residues" evidence="1">
    <location>
        <begin position="370"/>
        <end position="380"/>
    </location>
</feature>
<evidence type="ECO:0000256" key="1">
    <source>
        <dbReference type="SAM" id="MobiDB-lite"/>
    </source>
</evidence>
<reference evidence="2" key="2">
    <citation type="submission" date="2020-05" db="UniProtKB">
        <authorList>
            <consortium name="EnsemblMetazoa"/>
        </authorList>
    </citation>
    <scope>IDENTIFICATION</scope>
    <source>
        <strain evidence="2">maculatus3</strain>
    </source>
</reference>
<feature type="compositionally biased region" description="Low complexity" evidence="1">
    <location>
        <begin position="269"/>
        <end position="287"/>
    </location>
</feature>
<evidence type="ECO:0000313" key="3">
    <source>
        <dbReference type="Proteomes" id="UP000075901"/>
    </source>
</evidence>